<dbReference type="SUPFAM" id="SSF56801">
    <property type="entry name" value="Acetyl-CoA synthetase-like"/>
    <property type="match status" value="1"/>
</dbReference>
<dbReference type="NCBIfam" id="TIGR01733">
    <property type="entry name" value="AA-adenyl-dom"/>
    <property type="match status" value="1"/>
</dbReference>
<dbReference type="InterPro" id="IPR023213">
    <property type="entry name" value="CAT-like_dom_sf"/>
</dbReference>
<reference evidence="6 7" key="1">
    <citation type="submission" date="2017-06" db="EMBL/GenBank/DDBJ databases">
        <title>Genome sequencing of cyanobaciteial culture collection at National Institute for Environmental Studies (NIES).</title>
        <authorList>
            <person name="Hirose Y."/>
            <person name="Shimura Y."/>
            <person name="Fujisawa T."/>
            <person name="Nakamura Y."/>
            <person name="Kawachi M."/>
        </authorList>
    </citation>
    <scope>NUCLEOTIDE SEQUENCE [LARGE SCALE GENOMIC DNA]</scope>
    <source>
        <strain evidence="6 7">NIES-21</strain>
    </source>
</reference>
<protein>
    <submittedName>
        <fullName evidence="6">Amino acid adenylation domain-containing protein</fullName>
    </submittedName>
</protein>
<keyword evidence="7" id="KW-1185">Reference proteome</keyword>
<dbReference type="InterPro" id="IPR020845">
    <property type="entry name" value="AMP-binding_CS"/>
</dbReference>
<dbReference type="PANTHER" id="PTHR45527">
    <property type="entry name" value="NONRIBOSOMAL PEPTIDE SYNTHETASE"/>
    <property type="match status" value="1"/>
</dbReference>
<evidence type="ECO:0000313" key="6">
    <source>
        <dbReference type="EMBL" id="BAY15292.1"/>
    </source>
</evidence>
<dbReference type="Gene3D" id="3.30.559.10">
    <property type="entry name" value="Chloramphenicol acetyltransferase-like domain"/>
    <property type="match status" value="1"/>
</dbReference>
<dbReference type="GO" id="GO:0008610">
    <property type="term" value="P:lipid biosynthetic process"/>
    <property type="evidence" value="ECO:0007669"/>
    <property type="project" value="UniProtKB-ARBA"/>
</dbReference>
<dbReference type="GO" id="GO:0031177">
    <property type="term" value="F:phosphopantetheine binding"/>
    <property type="evidence" value="ECO:0007669"/>
    <property type="project" value="InterPro"/>
</dbReference>
<dbReference type="GO" id="GO:0072330">
    <property type="term" value="P:monocarboxylic acid biosynthetic process"/>
    <property type="evidence" value="ECO:0007669"/>
    <property type="project" value="UniProtKB-ARBA"/>
</dbReference>
<evidence type="ECO:0000313" key="7">
    <source>
        <dbReference type="Proteomes" id="UP000218287"/>
    </source>
</evidence>
<dbReference type="FunFam" id="2.30.38.10:FF:000001">
    <property type="entry name" value="Non-ribosomal peptide synthetase PvdI"/>
    <property type="match status" value="1"/>
</dbReference>
<organism evidence="6 7">
    <name type="scientific">Anabaenopsis circularis NIES-21</name>
    <dbReference type="NCBI Taxonomy" id="1085406"/>
    <lineage>
        <taxon>Bacteria</taxon>
        <taxon>Bacillati</taxon>
        <taxon>Cyanobacteriota</taxon>
        <taxon>Cyanophyceae</taxon>
        <taxon>Nostocales</taxon>
        <taxon>Nodulariaceae</taxon>
        <taxon>Anabaenopsis</taxon>
    </lineage>
</organism>
<dbReference type="Gene3D" id="3.30.300.30">
    <property type="match status" value="1"/>
</dbReference>
<dbReference type="FunFam" id="3.30.300.30:FF:000010">
    <property type="entry name" value="Enterobactin synthetase component F"/>
    <property type="match status" value="1"/>
</dbReference>
<dbReference type="InterPro" id="IPR010071">
    <property type="entry name" value="AA_adenyl_dom"/>
</dbReference>
<dbReference type="GO" id="GO:0005737">
    <property type="term" value="C:cytoplasm"/>
    <property type="evidence" value="ECO:0007669"/>
    <property type="project" value="TreeGrafter"/>
</dbReference>
<feature type="compositionally biased region" description="Basic residues" evidence="4">
    <location>
        <begin position="1054"/>
        <end position="1068"/>
    </location>
</feature>
<dbReference type="SUPFAM" id="SSF52777">
    <property type="entry name" value="CoA-dependent acyltransferases"/>
    <property type="match status" value="2"/>
</dbReference>
<dbReference type="SUPFAM" id="SSF47336">
    <property type="entry name" value="ACP-like"/>
    <property type="match status" value="1"/>
</dbReference>
<dbReference type="PROSITE" id="PS50075">
    <property type="entry name" value="CARRIER"/>
    <property type="match status" value="1"/>
</dbReference>
<dbReference type="Gene3D" id="1.10.1200.10">
    <property type="entry name" value="ACP-like"/>
    <property type="match status" value="1"/>
</dbReference>
<feature type="region of interest" description="Disordered" evidence="4">
    <location>
        <begin position="1035"/>
        <end position="1068"/>
    </location>
</feature>
<sequence>MPQQIQGFQLSPQQKRLWLLQQNSSVYLTKGAILIEGNLQVNILKNSLQKVIDRNEILRTSFHKTRGLKIPIQVVENNISLPWLESSFLAKNIENYLQEFSWQNIEWEKSGLLQTTLIKLTDEKHILLMQLPAMCADTASLNNLLAEISCSYGDELPDEEPLQYADISAWQNELLEAEKTLANKKAWQQLDISQLESFKLSFEQPLTQEQEFNPQFLKLSITHELINKIEAIVQNYQCSTSVFFLACWLILLWRLTEESQPIIGLGCDGRNYEELKSAIGLLAKYLPLNCELSQRERFSDILVKLSTATTELTEWQESFAWEQLTEINQDYTEQLFFPFCFDFAEAPSKYTAGDIKFTIYQKYACVDQFKVKLTCDRTHDQTVNAEFHYDANLFSHADIQRLASQWYTLLVSAIENPSATISQLNILSDQERQQILVDFNNTQTTKLQYECIHHWFEQQCNSTPDNIAVVFQDQQLTYQELNTRANQLAHYLQKLGVGSDVLVGICVERSLWMVIGLLGILKAGAAYVPLDPAYPAERQAYIIADTQTPLVLTQQHLATGLVTDELQLLCIDSDWLIIAQEKTENPVTQTTSQNLAYVIYTSGSTGKPKGTLITHQGLVNYLSWCTQAYKVEQGTGTLVHSPLGFDLTVTSLFSPLLVGRQVELLPENQGIDALASALRRSHNLSLVKITPAHLDLLKVQLSSAEIANCTRSFIIGGENLLAEKLTFWQDFAPDTILINEYGPTETVVGCCVYQVPKNPRNTGSIPIGKPITNTQHYVLDKHWQPVPIGVVGELYIAGLGLARGYLNQPELTAQKFIPNPFSNQAGERLYRTGDLARYRPDGTLEFLGRIDNQVKIRGFRIELGEIEAVLDQHPEVKEVVVIAREDADKEKRLVAYLVVNQKSEISINELRNYLLEKLPEYMIPTAFIKLDALPLTPNGKVDYRALPEQAQLDLAETYIAPQSELEQMITNIWQELLHIEKVGIHHNFFDIGGHSLLMVQVHSKLQKLLNKEISMLDMFQYPTISKFANYLSQEPNNQPELPNYELNENQRESRKQRRQLRQGSQTKK</sequence>
<dbReference type="GO" id="GO:0003824">
    <property type="term" value="F:catalytic activity"/>
    <property type="evidence" value="ECO:0007669"/>
    <property type="project" value="InterPro"/>
</dbReference>
<dbReference type="Pfam" id="PF00550">
    <property type="entry name" value="PP-binding"/>
    <property type="match status" value="1"/>
</dbReference>
<feature type="domain" description="Carrier" evidence="5">
    <location>
        <begin position="960"/>
        <end position="1035"/>
    </location>
</feature>
<keyword evidence="3" id="KW-0597">Phosphoprotein</keyword>
<evidence type="ECO:0000256" key="2">
    <source>
        <dbReference type="ARBA" id="ARBA00022450"/>
    </source>
</evidence>
<comment type="cofactor">
    <cofactor evidence="1">
        <name>pantetheine 4'-phosphate</name>
        <dbReference type="ChEBI" id="CHEBI:47942"/>
    </cofactor>
</comment>
<name>A0A1Z4GCT4_9CYAN</name>
<dbReference type="Pfam" id="PF13193">
    <property type="entry name" value="AMP-binding_C"/>
    <property type="match status" value="1"/>
</dbReference>
<dbReference type="OrthoDB" id="9778383at2"/>
<dbReference type="Gene3D" id="2.30.38.10">
    <property type="entry name" value="Luciferase, Domain 3"/>
    <property type="match status" value="1"/>
</dbReference>
<dbReference type="Pfam" id="PF00501">
    <property type="entry name" value="AMP-binding"/>
    <property type="match status" value="1"/>
</dbReference>
<accession>A0A1Z4GCT4</accession>
<evidence type="ECO:0000256" key="3">
    <source>
        <dbReference type="ARBA" id="ARBA00022553"/>
    </source>
</evidence>
<dbReference type="InterPro" id="IPR020806">
    <property type="entry name" value="PKS_PP-bd"/>
</dbReference>
<dbReference type="InterPro" id="IPR000873">
    <property type="entry name" value="AMP-dep_synth/lig_dom"/>
</dbReference>
<dbReference type="PROSITE" id="PS00455">
    <property type="entry name" value="AMP_BINDING"/>
    <property type="match status" value="1"/>
</dbReference>
<dbReference type="InterPro" id="IPR036736">
    <property type="entry name" value="ACP-like_sf"/>
</dbReference>
<dbReference type="GO" id="GO:0043041">
    <property type="term" value="P:amino acid activation for nonribosomal peptide biosynthetic process"/>
    <property type="evidence" value="ECO:0007669"/>
    <property type="project" value="TreeGrafter"/>
</dbReference>
<dbReference type="InterPro" id="IPR001242">
    <property type="entry name" value="Condensation_dom"/>
</dbReference>
<dbReference type="EMBL" id="AP018174">
    <property type="protein sequence ID" value="BAY15292.1"/>
    <property type="molecule type" value="Genomic_DNA"/>
</dbReference>
<dbReference type="InterPro" id="IPR009081">
    <property type="entry name" value="PP-bd_ACP"/>
</dbReference>
<dbReference type="Gene3D" id="3.30.559.30">
    <property type="entry name" value="Nonribosomal peptide synthetase, condensation domain"/>
    <property type="match status" value="1"/>
</dbReference>
<evidence type="ECO:0000256" key="1">
    <source>
        <dbReference type="ARBA" id="ARBA00001957"/>
    </source>
</evidence>
<dbReference type="Proteomes" id="UP000218287">
    <property type="component" value="Chromosome"/>
</dbReference>
<dbReference type="InterPro" id="IPR045851">
    <property type="entry name" value="AMP-bd_C_sf"/>
</dbReference>
<dbReference type="AlphaFoldDB" id="A0A1Z4GCT4"/>
<dbReference type="GO" id="GO:0044550">
    <property type="term" value="P:secondary metabolite biosynthetic process"/>
    <property type="evidence" value="ECO:0007669"/>
    <property type="project" value="UniProtKB-ARBA"/>
</dbReference>
<evidence type="ECO:0000259" key="5">
    <source>
        <dbReference type="PROSITE" id="PS50075"/>
    </source>
</evidence>
<dbReference type="InterPro" id="IPR025110">
    <property type="entry name" value="AMP-bd_C"/>
</dbReference>
<dbReference type="FunFam" id="1.10.1200.10:FF:000016">
    <property type="entry name" value="Non-ribosomal peptide synthase"/>
    <property type="match status" value="1"/>
</dbReference>
<keyword evidence="2" id="KW-0596">Phosphopantetheine</keyword>
<dbReference type="CDD" id="cd05930">
    <property type="entry name" value="A_NRPS"/>
    <property type="match status" value="1"/>
</dbReference>
<dbReference type="PANTHER" id="PTHR45527:SF1">
    <property type="entry name" value="FATTY ACID SYNTHASE"/>
    <property type="match status" value="1"/>
</dbReference>
<dbReference type="Pfam" id="PF00668">
    <property type="entry name" value="Condensation"/>
    <property type="match status" value="1"/>
</dbReference>
<proteinExistence type="predicted"/>
<dbReference type="FunFam" id="3.40.50.12780:FF:000012">
    <property type="entry name" value="Non-ribosomal peptide synthetase"/>
    <property type="match status" value="1"/>
</dbReference>
<gene>
    <name evidence="6" type="ORF">NIES21_11080</name>
</gene>
<dbReference type="Gene3D" id="3.40.50.980">
    <property type="match status" value="2"/>
</dbReference>
<evidence type="ECO:0000256" key="4">
    <source>
        <dbReference type="SAM" id="MobiDB-lite"/>
    </source>
</evidence>
<dbReference type="SMART" id="SM00823">
    <property type="entry name" value="PKS_PP"/>
    <property type="match status" value="1"/>
</dbReference>
<dbReference type="FunFam" id="3.40.50.980:FF:000001">
    <property type="entry name" value="Non-ribosomal peptide synthetase"/>
    <property type="match status" value="1"/>
</dbReference>